<dbReference type="AlphaFoldDB" id="A0A5M8FMS1"/>
<dbReference type="OrthoDB" id="7068025at2"/>
<organism evidence="1 2">
    <name type="scientific">Thiohalocapsa marina</name>
    <dbReference type="NCBI Taxonomy" id="424902"/>
    <lineage>
        <taxon>Bacteria</taxon>
        <taxon>Pseudomonadati</taxon>
        <taxon>Pseudomonadota</taxon>
        <taxon>Gammaproteobacteria</taxon>
        <taxon>Chromatiales</taxon>
        <taxon>Chromatiaceae</taxon>
        <taxon>Thiohalocapsa</taxon>
    </lineage>
</organism>
<dbReference type="Proteomes" id="UP000322981">
    <property type="component" value="Unassembled WGS sequence"/>
</dbReference>
<gene>
    <name evidence="1" type="ORF">F2Q65_09325</name>
</gene>
<dbReference type="RefSeq" id="WP_150092693.1">
    <property type="nucleotide sequence ID" value="NZ_VWXX01000011.1"/>
</dbReference>
<accession>A0A5M8FMS1</accession>
<evidence type="ECO:0000313" key="1">
    <source>
        <dbReference type="EMBL" id="KAA6185290.1"/>
    </source>
</evidence>
<dbReference type="EMBL" id="VWXX01000011">
    <property type="protein sequence ID" value="KAA6185290.1"/>
    <property type="molecule type" value="Genomic_DNA"/>
</dbReference>
<reference evidence="1 2" key="1">
    <citation type="submission" date="2019-09" db="EMBL/GenBank/DDBJ databases">
        <title>Whole-genome sequence of the purple sulfur bacterium Thiohalocapsa marina DSM 19078.</title>
        <authorList>
            <person name="Kyndt J.A."/>
            <person name="Meyer T.E."/>
        </authorList>
    </citation>
    <scope>NUCLEOTIDE SEQUENCE [LARGE SCALE GENOMIC DNA]</scope>
    <source>
        <strain evidence="1 2">DSM 19078</strain>
    </source>
</reference>
<name>A0A5M8FMS1_9GAMM</name>
<comment type="caution">
    <text evidence="1">The sequence shown here is derived from an EMBL/GenBank/DDBJ whole genome shotgun (WGS) entry which is preliminary data.</text>
</comment>
<sequence length="155" mass="17807">MKAVIDQARAEWATYIPAQQAQERQALVKRRKAETIYRISPFAQPQLADVIVLWAPLRDANQLKTADDRLTSLGFQRTKEGNVVAWIDDRADCIVYANPLAYNRIDFEVWRKPLPELDPRRPPQPVGSFYFLDTYIKNLPGKYASRLAKAMSCEP</sequence>
<evidence type="ECO:0000313" key="2">
    <source>
        <dbReference type="Proteomes" id="UP000322981"/>
    </source>
</evidence>
<keyword evidence="2" id="KW-1185">Reference proteome</keyword>
<proteinExistence type="predicted"/>
<protein>
    <submittedName>
        <fullName evidence="1">Uncharacterized protein</fullName>
    </submittedName>
</protein>